<sequence>MNKLIMLGGVILSSYTMFSMAVEHSSELYNEVDIEVSCSEGKGFLSLNFYNMSGTYVNIESENDKLGIWDSYAVKVIQEGSYSKHYTRWVHAKKSKTLGYESDASMSSLVLPPYSKRKFNVFYEASFELKSAKSYILYLTFSSYINSYPFDFKVFRSNELVVSNKNCQ</sequence>
<protein>
    <recommendedName>
        <fullName evidence="4">DUF5625 domain-containing protein</fullName>
    </recommendedName>
</protein>
<dbReference type="AlphaFoldDB" id="A0A2A5JJH0"/>
<feature type="chain" id="PRO_5012382063" description="DUF5625 domain-containing protein" evidence="1">
    <location>
        <begin position="22"/>
        <end position="168"/>
    </location>
</feature>
<evidence type="ECO:0000313" key="3">
    <source>
        <dbReference type="Proteomes" id="UP000228621"/>
    </source>
</evidence>
<proteinExistence type="predicted"/>
<dbReference type="Proteomes" id="UP000228621">
    <property type="component" value="Unassembled WGS sequence"/>
</dbReference>
<dbReference type="RefSeq" id="WP_099644141.1">
    <property type="nucleotide sequence ID" value="NZ_NKHF01000167.1"/>
</dbReference>
<evidence type="ECO:0000313" key="2">
    <source>
        <dbReference type="EMBL" id="PCK29557.1"/>
    </source>
</evidence>
<gene>
    <name evidence="2" type="ORF">CEX98_22250</name>
</gene>
<feature type="signal peptide" evidence="1">
    <location>
        <begin position="1"/>
        <end position="21"/>
    </location>
</feature>
<reference evidence="3" key="1">
    <citation type="journal article" date="2019" name="Genome Announc.">
        <title>Draft Genome Sequence of Pseudoalteromonas piscicida Strain 36Y ROTHPW, an Hypersaline Seawater Isolate from the South Coast of Sonora, Mexico.</title>
        <authorList>
            <person name="Sanchez-Diaz R."/>
            <person name="Molina-Garza Z.J."/>
            <person name="Cruz-Suarez L.E."/>
            <person name="Selvin J."/>
            <person name="Kiran G.S."/>
            <person name="Ibarra-Gamez J.C."/>
            <person name="Gomez-Gil B."/>
            <person name="Galaviz-Silva L."/>
        </authorList>
    </citation>
    <scope>NUCLEOTIDE SEQUENCE [LARGE SCALE GENOMIC DNA]</scope>
    <source>
        <strain evidence="3">36Y_RITHPW</strain>
    </source>
</reference>
<accession>A0A2A5JJH0</accession>
<name>A0A2A5JJH0_PSEO7</name>
<organism evidence="2 3">
    <name type="scientific">Pseudoalteromonas piscicida</name>
    <dbReference type="NCBI Taxonomy" id="43662"/>
    <lineage>
        <taxon>Bacteria</taxon>
        <taxon>Pseudomonadati</taxon>
        <taxon>Pseudomonadota</taxon>
        <taxon>Gammaproteobacteria</taxon>
        <taxon>Alteromonadales</taxon>
        <taxon>Pseudoalteromonadaceae</taxon>
        <taxon>Pseudoalteromonas</taxon>
    </lineage>
</organism>
<keyword evidence="3" id="KW-1185">Reference proteome</keyword>
<evidence type="ECO:0000256" key="1">
    <source>
        <dbReference type="SAM" id="SignalP"/>
    </source>
</evidence>
<keyword evidence="1" id="KW-0732">Signal</keyword>
<dbReference type="OrthoDB" id="6297752at2"/>
<comment type="caution">
    <text evidence="2">The sequence shown here is derived from an EMBL/GenBank/DDBJ whole genome shotgun (WGS) entry which is preliminary data.</text>
</comment>
<dbReference type="EMBL" id="NKHF01000167">
    <property type="protein sequence ID" value="PCK29557.1"/>
    <property type="molecule type" value="Genomic_DNA"/>
</dbReference>
<evidence type="ECO:0008006" key="4">
    <source>
        <dbReference type="Google" id="ProtNLM"/>
    </source>
</evidence>